<evidence type="ECO:0000256" key="6">
    <source>
        <dbReference type="ARBA" id="ARBA00022827"/>
    </source>
</evidence>
<evidence type="ECO:0000259" key="10">
    <source>
        <dbReference type="Pfam" id="PF02770"/>
    </source>
</evidence>
<sequence>MENNLAFFEVVWAALRSGLYLTTVNQYLTDDEAAYIVDNSESKVLITSNKLSEVAVNLPALCPGVERWLMVDGAEEGYEDYTQAISSFPAENLDEEPAGAFMLYSSGTTGRPKGILKPLPSCLISDKGNGLGGLQKSLWGVDENSVYLSPSPLYHSAPAGFCMGVQALGGTVIMLPKFNELQALQAIQDYKVTHSQWVPTMFSRMLKIDEAERNVFDLSSQKVAIHAAAPCPRQVKQAMFDWWGPIIYEYYAGTEGNGLTHVTPEAWLSKPGTVGQAVIGTIHICDEEGNELPNGEPGLVYFELPRMPFSYLKDDDKTRNAQHPKHPNWSALGDVGYVDDEGFLFLTDRATFMIISGGVNIYPQEIEDALTMHPKIADIAVFGVPNEEMGEEVKAVVQPAEGIEGDDALAAELMAYAREHVAHYKFALVLAASGAKVALTGRRADRLDELAEEIRAAGGVCEPIPFDITQSEQINEVLDKAEAALGLVDLLVNNAGIPDAQRAHKMDEDLVDRVFSTNLIGPWKLSCEVARRLIAAEKPGRMVNISSVGAFNYSGGGAALYSVTKSAIVRMTECLAVEWARYNINVNAIAPGAFASEMMDGMLERIGDITKHFPRKRLGDPAQMDSTLLYLMSPASECVTDNFPSTLAGENPAVVGYAADLKNDHDLWRQRLADNGWGAPTWPKEYGGAGLGQREERIITDELSNANAFNPIPTIALMGVTMVGPTILDYGTEDQKKKHLVPIARGEVTWCLGLSEPGAGSDLAALRTRAVDNGDHYVLNGSKIWTSGAHHSDWCGAVVRTDPDAKKRNGISFVLLPMNQEGVEARPLKLISGASAFCETFFNDAIAEKSDLLGDLNDGWSVVKRLLQHERQSQIGARTAGSRSERMQDLARRYIGLDDKGMLNDIDLRQRLANHLMDRQSHALTLARIAAESKGNVEVSAAASILKNSATNVSQTRADLTLEIMGDQGLGWEGAKAWASKQAPVQKFRAMRDSGIEQRFDDQTWSEIIEMGWTGILIPEEYGGSDLDYLTFGVVLEELGRQLTASPLFASALVGATALNIAGSDMQKETFLPKIVDGSEILTLAIDESHRHAPAEVALTAQATATGFKLNGKKGFVLEGMAATTFIVAARTSGEPGDTNGITLFLVSADSSGLHRKFISTADSRGYANMTFDDVEVSSDAVLGEVDEGWEALDAILDRARAGLAAEMLGCAAQAFDMTLDYLKTREQFGQLIGSFQALGHRAAALFTGLELARSCAEAALQAIDEEVDDIPQMCSLSKSRLSDFLHQMSTQLIQIHGGIGMTDEFDAGFYLKRARALEVRYGNAGFHRDRYASALGF</sequence>
<comment type="cofactor">
    <cofactor evidence="1">
        <name>FAD</name>
        <dbReference type="ChEBI" id="CHEBI:57692"/>
    </cofactor>
</comment>
<dbReference type="InterPro" id="IPR020845">
    <property type="entry name" value="AMP-binding_CS"/>
</dbReference>
<keyword evidence="7" id="KW-0560">Oxidoreductase</keyword>
<dbReference type="Gene3D" id="3.30.300.30">
    <property type="match status" value="1"/>
</dbReference>
<dbReference type="InterPro" id="IPR036291">
    <property type="entry name" value="NAD(P)-bd_dom_sf"/>
</dbReference>
<dbReference type="CDD" id="cd05233">
    <property type="entry name" value="SDR_c"/>
    <property type="match status" value="1"/>
</dbReference>
<dbReference type="Gene3D" id="1.10.540.10">
    <property type="entry name" value="Acyl-CoA dehydrogenase/oxidase, N-terminal domain"/>
    <property type="match status" value="2"/>
</dbReference>
<protein>
    <submittedName>
        <fullName evidence="13">FadE17 protein</fullName>
    </submittedName>
</protein>
<dbReference type="GO" id="GO:0050660">
    <property type="term" value="F:flavin adenine dinucleotide binding"/>
    <property type="evidence" value="ECO:0007669"/>
    <property type="project" value="InterPro"/>
</dbReference>
<evidence type="ECO:0000256" key="7">
    <source>
        <dbReference type="ARBA" id="ARBA00023002"/>
    </source>
</evidence>
<comment type="similarity">
    <text evidence="2">Belongs to the acyl-CoA dehydrogenase family.</text>
</comment>
<dbReference type="Proteomes" id="UP000649617">
    <property type="component" value="Unassembled WGS sequence"/>
</dbReference>
<dbReference type="InterPro" id="IPR006091">
    <property type="entry name" value="Acyl-CoA_Oxase/DH_mid-dom"/>
</dbReference>
<dbReference type="InterPro" id="IPR045851">
    <property type="entry name" value="AMP-bd_C_sf"/>
</dbReference>
<evidence type="ECO:0000313" key="14">
    <source>
        <dbReference type="Proteomes" id="UP000649617"/>
    </source>
</evidence>
<accession>A0A812IR30</accession>
<dbReference type="InterPro" id="IPR036250">
    <property type="entry name" value="AcylCo_DH-like_C"/>
</dbReference>
<dbReference type="InterPro" id="IPR046373">
    <property type="entry name" value="Acyl-CoA_Oxase/DH_mid-dom_sf"/>
</dbReference>
<evidence type="ECO:0000256" key="2">
    <source>
        <dbReference type="ARBA" id="ARBA00009347"/>
    </source>
</evidence>
<dbReference type="Pfam" id="PF13193">
    <property type="entry name" value="AMP-binding_C"/>
    <property type="match status" value="1"/>
</dbReference>
<dbReference type="Gene3D" id="2.40.110.10">
    <property type="entry name" value="Butyryl-CoA Dehydrogenase, subunit A, domain 2"/>
    <property type="match status" value="2"/>
</dbReference>
<dbReference type="OrthoDB" id="16262at2759"/>
<evidence type="ECO:0000313" key="13">
    <source>
        <dbReference type="EMBL" id="CAE7148614.1"/>
    </source>
</evidence>
<proteinExistence type="inferred from homology"/>
<dbReference type="Pfam" id="PF00106">
    <property type="entry name" value="adh_short"/>
    <property type="match status" value="1"/>
</dbReference>
<keyword evidence="5" id="KW-0285">Flavoprotein</keyword>
<evidence type="ECO:0000259" key="8">
    <source>
        <dbReference type="Pfam" id="PF00441"/>
    </source>
</evidence>
<feature type="domain" description="AMP-dependent synthetase/ligase" evidence="9">
    <location>
        <begin position="1"/>
        <end position="303"/>
    </location>
</feature>
<dbReference type="InterPro" id="IPR002347">
    <property type="entry name" value="SDR_fam"/>
</dbReference>
<keyword evidence="3" id="KW-0596">Phosphopantetheine</keyword>
<dbReference type="Pfam" id="PF02771">
    <property type="entry name" value="Acyl-CoA_dh_N"/>
    <property type="match status" value="2"/>
</dbReference>
<dbReference type="EMBL" id="CAJNIZ010000001">
    <property type="protein sequence ID" value="CAE7148614.1"/>
    <property type="molecule type" value="Genomic_DNA"/>
</dbReference>
<dbReference type="InterPro" id="IPR009075">
    <property type="entry name" value="AcylCo_DH/oxidase_C"/>
</dbReference>
<dbReference type="Pfam" id="PF00441">
    <property type="entry name" value="Acyl-CoA_dh_1"/>
    <property type="match status" value="2"/>
</dbReference>
<reference evidence="13" key="1">
    <citation type="submission" date="2021-02" db="EMBL/GenBank/DDBJ databases">
        <authorList>
            <person name="Dougan E. K."/>
            <person name="Rhodes N."/>
            <person name="Thang M."/>
            <person name="Chan C."/>
        </authorList>
    </citation>
    <scope>NUCLEOTIDE SEQUENCE</scope>
</reference>
<feature type="domain" description="Acyl-CoA dehydrogenase/oxidase N-terminal" evidence="11">
    <location>
        <begin position="997"/>
        <end position="1078"/>
    </location>
</feature>
<dbReference type="GO" id="GO:0003995">
    <property type="term" value="F:acyl-CoA dehydrogenase activity"/>
    <property type="evidence" value="ECO:0007669"/>
    <property type="project" value="InterPro"/>
</dbReference>
<dbReference type="Pfam" id="PF00501">
    <property type="entry name" value="AMP-binding"/>
    <property type="match status" value="1"/>
</dbReference>
<gene>
    <name evidence="13" type="primary">fadE17</name>
    <name evidence="13" type="ORF">SPIL2461_LOCUS10</name>
</gene>
<dbReference type="PRINTS" id="PR00080">
    <property type="entry name" value="SDRFAMILY"/>
</dbReference>
<evidence type="ECO:0000256" key="4">
    <source>
        <dbReference type="ARBA" id="ARBA00022553"/>
    </source>
</evidence>
<evidence type="ECO:0000259" key="12">
    <source>
        <dbReference type="Pfam" id="PF13193"/>
    </source>
</evidence>
<dbReference type="CDD" id="cd00567">
    <property type="entry name" value="ACAD"/>
    <property type="match status" value="1"/>
</dbReference>
<keyword evidence="6" id="KW-0274">FAD</keyword>
<dbReference type="GO" id="GO:0005886">
    <property type="term" value="C:plasma membrane"/>
    <property type="evidence" value="ECO:0007669"/>
    <property type="project" value="TreeGrafter"/>
</dbReference>
<feature type="domain" description="Acyl-CoA dehydrogenase/oxidase N-terminal" evidence="11">
    <location>
        <begin position="664"/>
        <end position="747"/>
    </location>
</feature>
<dbReference type="PROSITE" id="PS00455">
    <property type="entry name" value="AMP_BINDING"/>
    <property type="match status" value="1"/>
</dbReference>
<dbReference type="InterPro" id="IPR025110">
    <property type="entry name" value="AMP-bd_C"/>
</dbReference>
<dbReference type="PROSITE" id="PS00072">
    <property type="entry name" value="ACYL_COA_DH_1"/>
    <property type="match status" value="1"/>
</dbReference>
<dbReference type="PROSITE" id="PS00061">
    <property type="entry name" value="ADH_SHORT"/>
    <property type="match status" value="1"/>
</dbReference>
<feature type="domain" description="AMP-binding enzyme C-terminal" evidence="12">
    <location>
        <begin position="365"/>
        <end position="425"/>
    </location>
</feature>
<evidence type="ECO:0000256" key="5">
    <source>
        <dbReference type="ARBA" id="ARBA00022630"/>
    </source>
</evidence>
<evidence type="ECO:0000259" key="9">
    <source>
        <dbReference type="Pfam" id="PF00501"/>
    </source>
</evidence>
<dbReference type="Pfam" id="PF02770">
    <property type="entry name" value="Acyl-CoA_dh_M"/>
    <property type="match status" value="1"/>
</dbReference>
<dbReference type="SUPFAM" id="SSF56645">
    <property type="entry name" value="Acyl-CoA dehydrogenase NM domain-like"/>
    <property type="match status" value="2"/>
</dbReference>
<dbReference type="InterPro" id="IPR037069">
    <property type="entry name" value="AcylCoA_DH/ox_N_sf"/>
</dbReference>
<dbReference type="SUPFAM" id="SSF47203">
    <property type="entry name" value="Acyl-CoA dehydrogenase C-terminal domain-like"/>
    <property type="match status" value="2"/>
</dbReference>
<dbReference type="InterPro" id="IPR009100">
    <property type="entry name" value="AcylCoA_DH/oxidase_NM_dom_sf"/>
</dbReference>
<feature type="domain" description="Acyl-CoA dehydrogenase/oxidase C-terminal" evidence="8">
    <location>
        <begin position="1187"/>
        <end position="1335"/>
    </location>
</feature>
<dbReference type="InterPro" id="IPR006089">
    <property type="entry name" value="Acyl-CoA_DH_CS"/>
</dbReference>
<name>A0A812IR30_SYMPI</name>
<dbReference type="Gene3D" id="3.40.50.720">
    <property type="entry name" value="NAD(P)-binding Rossmann-like Domain"/>
    <property type="match status" value="1"/>
</dbReference>
<comment type="caution">
    <text evidence="13">The sequence shown here is derived from an EMBL/GenBank/DDBJ whole genome shotgun (WGS) entry which is preliminary data.</text>
</comment>
<organism evidence="13 14">
    <name type="scientific">Symbiodinium pilosum</name>
    <name type="common">Dinoflagellate</name>
    <dbReference type="NCBI Taxonomy" id="2952"/>
    <lineage>
        <taxon>Eukaryota</taxon>
        <taxon>Sar</taxon>
        <taxon>Alveolata</taxon>
        <taxon>Dinophyceae</taxon>
        <taxon>Suessiales</taxon>
        <taxon>Symbiodiniaceae</taxon>
        <taxon>Symbiodinium</taxon>
    </lineage>
</organism>
<dbReference type="InterPro" id="IPR020904">
    <property type="entry name" value="Sc_DH/Rdtase_CS"/>
</dbReference>
<dbReference type="PANTHER" id="PTHR43292">
    <property type="entry name" value="ACYL-COA DEHYDROGENASE"/>
    <property type="match status" value="1"/>
</dbReference>
<evidence type="ECO:0000259" key="11">
    <source>
        <dbReference type="Pfam" id="PF02771"/>
    </source>
</evidence>
<keyword evidence="14" id="KW-1185">Reference proteome</keyword>
<dbReference type="Gene3D" id="3.40.50.12780">
    <property type="entry name" value="N-terminal domain of ligase-like"/>
    <property type="match status" value="1"/>
</dbReference>
<dbReference type="SUPFAM" id="SSF51735">
    <property type="entry name" value="NAD(P)-binding Rossmann-fold domains"/>
    <property type="match status" value="1"/>
</dbReference>
<dbReference type="FunFam" id="2.40.110.10:FF:000011">
    <property type="entry name" value="Acyl-CoA dehydrogenase FadE34"/>
    <property type="match status" value="1"/>
</dbReference>
<dbReference type="Gene3D" id="1.20.140.10">
    <property type="entry name" value="Butyryl-CoA Dehydrogenase, subunit A, domain 3"/>
    <property type="match status" value="1"/>
</dbReference>
<dbReference type="InterPro" id="IPR052161">
    <property type="entry name" value="Mycobact_Acyl-CoA_DH"/>
</dbReference>
<dbReference type="PRINTS" id="PR00081">
    <property type="entry name" value="GDHRDH"/>
</dbReference>
<evidence type="ECO:0000256" key="3">
    <source>
        <dbReference type="ARBA" id="ARBA00022450"/>
    </source>
</evidence>
<dbReference type="InterPro" id="IPR000873">
    <property type="entry name" value="AMP-dep_synth/lig_dom"/>
</dbReference>
<feature type="domain" description="Acyl-CoA oxidase/dehydrogenase middle" evidence="10">
    <location>
        <begin position="751"/>
        <end position="844"/>
    </location>
</feature>
<dbReference type="PANTHER" id="PTHR43292:SF3">
    <property type="entry name" value="ACYL-COA DEHYDROGENASE FADE29"/>
    <property type="match status" value="1"/>
</dbReference>
<feature type="domain" description="Acyl-CoA dehydrogenase/oxidase C-terminal" evidence="8">
    <location>
        <begin position="857"/>
        <end position="983"/>
    </location>
</feature>
<evidence type="ECO:0000256" key="1">
    <source>
        <dbReference type="ARBA" id="ARBA00001974"/>
    </source>
</evidence>
<keyword evidence="4" id="KW-0597">Phosphoprotein</keyword>
<dbReference type="SUPFAM" id="SSF56801">
    <property type="entry name" value="Acetyl-CoA synthetase-like"/>
    <property type="match status" value="1"/>
</dbReference>
<dbReference type="InterPro" id="IPR013786">
    <property type="entry name" value="AcylCoA_DH/ox_N"/>
</dbReference>
<dbReference type="InterPro" id="IPR042099">
    <property type="entry name" value="ANL_N_sf"/>
</dbReference>